<dbReference type="InterPro" id="IPR035890">
    <property type="entry name" value="Anti-sigma-28_factor_FlgM_sf"/>
</dbReference>
<evidence type="ECO:0000256" key="6">
    <source>
        <dbReference type="ARBA" id="ARBA00023163"/>
    </source>
</evidence>
<keyword evidence="5" id="KW-0805">Transcription regulation</keyword>
<dbReference type="NCBIfam" id="TIGR03824">
    <property type="entry name" value="FlgM_jcvi"/>
    <property type="match status" value="1"/>
</dbReference>
<name>A0A1G7P455_9BACT</name>
<gene>
    <name evidence="10" type="ORF">SAMN05192586_11429</name>
</gene>
<evidence type="ECO:0000256" key="8">
    <source>
        <dbReference type="ARBA" id="ARBA00030117"/>
    </source>
</evidence>
<dbReference type="GO" id="GO:0045892">
    <property type="term" value="P:negative regulation of DNA-templated transcription"/>
    <property type="evidence" value="ECO:0007669"/>
    <property type="project" value="InterPro"/>
</dbReference>
<evidence type="ECO:0000256" key="4">
    <source>
        <dbReference type="ARBA" id="ARBA00022795"/>
    </source>
</evidence>
<dbReference type="Pfam" id="PF04316">
    <property type="entry name" value="FlgM"/>
    <property type="match status" value="1"/>
</dbReference>
<dbReference type="SUPFAM" id="SSF101498">
    <property type="entry name" value="Anti-sigma factor FlgM"/>
    <property type="match status" value="1"/>
</dbReference>
<organism evidence="10 11">
    <name type="scientific">Desulfovibrio legallii</name>
    <dbReference type="NCBI Taxonomy" id="571438"/>
    <lineage>
        <taxon>Bacteria</taxon>
        <taxon>Pseudomonadati</taxon>
        <taxon>Thermodesulfobacteriota</taxon>
        <taxon>Desulfovibrionia</taxon>
        <taxon>Desulfovibrionales</taxon>
        <taxon>Desulfovibrionaceae</taxon>
        <taxon>Desulfovibrio</taxon>
    </lineage>
</organism>
<protein>
    <recommendedName>
        <fullName evidence="2">Negative regulator of flagellin synthesis</fullName>
    </recommendedName>
    <alternativeName>
        <fullName evidence="8">Anti-sigma-28 factor</fullName>
    </alternativeName>
</protein>
<evidence type="ECO:0000256" key="3">
    <source>
        <dbReference type="ARBA" id="ARBA00022491"/>
    </source>
</evidence>
<dbReference type="STRING" id="571438.SAMN05192586_11429"/>
<sequence>MKIENNVQTFFDPYAASSATDKATQARAADAAAPQTEGGDTVSVSQDALLLTEARRTAQNTPDVRADKVATLRQEVADGTYAVDSRRIAQSLIREEPGLFQL</sequence>
<evidence type="ECO:0000259" key="9">
    <source>
        <dbReference type="Pfam" id="PF04316"/>
    </source>
</evidence>
<dbReference type="InterPro" id="IPR031316">
    <property type="entry name" value="FlgM_C"/>
</dbReference>
<evidence type="ECO:0000313" key="10">
    <source>
        <dbReference type="EMBL" id="SDF81014.1"/>
    </source>
</evidence>
<keyword evidence="4" id="KW-1005">Bacterial flagellum biogenesis</keyword>
<evidence type="ECO:0000256" key="5">
    <source>
        <dbReference type="ARBA" id="ARBA00023015"/>
    </source>
</evidence>
<dbReference type="EMBL" id="FNBX01000014">
    <property type="protein sequence ID" value="SDF81014.1"/>
    <property type="molecule type" value="Genomic_DNA"/>
</dbReference>
<keyword evidence="3" id="KW-0678">Repressor</keyword>
<dbReference type="AlphaFoldDB" id="A0A1G7P455"/>
<evidence type="ECO:0000256" key="2">
    <source>
        <dbReference type="ARBA" id="ARBA00017823"/>
    </source>
</evidence>
<evidence type="ECO:0000313" key="11">
    <source>
        <dbReference type="Proteomes" id="UP000199355"/>
    </source>
</evidence>
<dbReference type="OrthoDB" id="9797114at2"/>
<comment type="similarity">
    <text evidence="1">Belongs to the FlgM family.</text>
</comment>
<keyword evidence="6" id="KW-0804">Transcription</keyword>
<evidence type="ECO:0000256" key="1">
    <source>
        <dbReference type="ARBA" id="ARBA00005322"/>
    </source>
</evidence>
<keyword evidence="11" id="KW-1185">Reference proteome</keyword>
<comment type="function">
    <text evidence="7">Responsible for the coupling of flagellin expression to flagellar assembly by preventing expression of the flagellin genes when a component of the middle class of proteins is defective. It negatively regulates flagellar genes by inhibiting the activity of FliA by directly binding to FliA.</text>
</comment>
<dbReference type="InterPro" id="IPR007412">
    <property type="entry name" value="FlgM"/>
</dbReference>
<dbReference type="GO" id="GO:0044781">
    <property type="term" value="P:bacterial-type flagellum organization"/>
    <property type="evidence" value="ECO:0007669"/>
    <property type="project" value="UniProtKB-KW"/>
</dbReference>
<dbReference type="Proteomes" id="UP000199355">
    <property type="component" value="Unassembled WGS sequence"/>
</dbReference>
<reference evidence="11" key="1">
    <citation type="submission" date="2016-10" db="EMBL/GenBank/DDBJ databases">
        <authorList>
            <person name="Varghese N."/>
            <person name="Submissions S."/>
        </authorList>
    </citation>
    <scope>NUCLEOTIDE SEQUENCE [LARGE SCALE GENOMIC DNA]</scope>
    <source>
        <strain evidence="11">KHC7</strain>
    </source>
</reference>
<feature type="domain" description="Anti-sigma-28 factor FlgM C-terminal" evidence="9">
    <location>
        <begin position="40"/>
        <end position="93"/>
    </location>
</feature>
<proteinExistence type="inferred from homology"/>
<evidence type="ECO:0000256" key="7">
    <source>
        <dbReference type="ARBA" id="ARBA00024739"/>
    </source>
</evidence>
<dbReference type="RefSeq" id="WP_092154443.1">
    <property type="nucleotide sequence ID" value="NZ_FNBX01000014.1"/>
</dbReference>
<accession>A0A1G7P455</accession>